<evidence type="ECO:0000313" key="10">
    <source>
        <dbReference type="Proteomes" id="UP000018731"/>
    </source>
</evidence>
<dbReference type="Proteomes" id="UP000018731">
    <property type="component" value="Unassembled WGS sequence"/>
</dbReference>
<dbReference type="PROSITE" id="PS51839">
    <property type="entry name" value="4FE4S_HC3"/>
    <property type="match status" value="1"/>
</dbReference>
<organism evidence="9 10">
    <name type="scientific">Helicobacter macacae MIT 99-5501</name>
    <dbReference type="NCBI Taxonomy" id="1357400"/>
    <lineage>
        <taxon>Bacteria</taxon>
        <taxon>Pseudomonadati</taxon>
        <taxon>Campylobacterota</taxon>
        <taxon>Epsilonproteobacteria</taxon>
        <taxon>Campylobacterales</taxon>
        <taxon>Helicobacteraceae</taxon>
        <taxon>Helicobacter</taxon>
    </lineage>
</organism>
<dbReference type="SMART" id="SM00929">
    <property type="entry name" value="NADH-G_4Fe-4S_3"/>
    <property type="match status" value="1"/>
</dbReference>
<dbReference type="PROSITE" id="PS51379">
    <property type="entry name" value="4FE4S_FER_2"/>
    <property type="match status" value="2"/>
</dbReference>
<dbReference type="OrthoDB" id="9816402at2"/>
<protein>
    <recommendedName>
        <fullName evidence="11">NADH dehydrogenase, G subunit</fullName>
    </recommendedName>
</protein>
<feature type="region of interest" description="Disordered" evidence="5">
    <location>
        <begin position="505"/>
        <end position="544"/>
    </location>
</feature>
<dbReference type="Pfam" id="PF13510">
    <property type="entry name" value="Fer2_4"/>
    <property type="match status" value="1"/>
</dbReference>
<dbReference type="RefSeq" id="WP_023927618.1">
    <property type="nucleotide sequence ID" value="NZ_KI669454.1"/>
</dbReference>
<comment type="caution">
    <text evidence="9">The sequence shown here is derived from an EMBL/GenBank/DDBJ whole genome shotgun (WGS) entry which is preliminary data.</text>
</comment>
<keyword evidence="4" id="KW-0411">Iron-sulfur</keyword>
<dbReference type="PROSITE" id="PS00198">
    <property type="entry name" value="4FE4S_FER_1"/>
    <property type="match status" value="1"/>
</dbReference>
<evidence type="ECO:0000256" key="3">
    <source>
        <dbReference type="ARBA" id="ARBA00023004"/>
    </source>
</evidence>
<dbReference type="STRING" id="1357400.HMPREF2086_00895"/>
<evidence type="ECO:0000259" key="7">
    <source>
        <dbReference type="PROSITE" id="PS51379"/>
    </source>
</evidence>
<feature type="compositionally biased region" description="Basic and acidic residues" evidence="5">
    <location>
        <begin position="508"/>
        <end position="517"/>
    </location>
</feature>
<evidence type="ECO:0000256" key="2">
    <source>
        <dbReference type="ARBA" id="ARBA00022723"/>
    </source>
</evidence>
<dbReference type="SUPFAM" id="SSF53706">
    <property type="entry name" value="Formate dehydrogenase/DMSO reductase, domains 1-3"/>
    <property type="match status" value="1"/>
</dbReference>
<dbReference type="HOGENOM" id="CLU_021910_0_0_7"/>
<dbReference type="Gene3D" id="3.10.20.740">
    <property type="match status" value="1"/>
</dbReference>
<accession>V8CAM1</accession>
<dbReference type="GO" id="GO:0046872">
    <property type="term" value="F:metal ion binding"/>
    <property type="evidence" value="ECO:0007669"/>
    <property type="project" value="UniProtKB-KW"/>
</dbReference>
<dbReference type="AlphaFoldDB" id="V8CAM1"/>
<dbReference type="CDD" id="cd00207">
    <property type="entry name" value="fer2"/>
    <property type="match status" value="1"/>
</dbReference>
<reference evidence="9 10" key="1">
    <citation type="journal article" date="2014" name="Genome Announc.">
        <title>Draft genome sequences of six enterohepatic helicobacter species isolated from humans and one from rhesus macaques.</title>
        <authorList>
            <person name="Shen Z."/>
            <person name="Sheh A."/>
            <person name="Young S.K."/>
            <person name="Abouelliel A."/>
            <person name="Ward D.V."/>
            <person name="Earl A.M."/>
            <person name="Fox J.G."/>
        </authorList>
    </citation>
    <scope>NUCLEOTIDE SEQUENCE [LARGE SCALE GENOMIC DNA]</scope>
    <source>
        <strain evidence="9 10">MIT 99-5501</strain>
    </source>
</reference>
<keyword evidence="10" id="KW-1185">Reference proteome</keyword>
<keyword evidence="1" id="KW-0004">4Fe-4S</keyword>
<name>V8CAM1_9HELI</name>
<dbReference type="Pfam" id="PF10588">
    <property type="entry name" value="NADH-G_4Fe-4S_3"/>
    <property type="match status" value="1"/>
</dbReference>
<feature type="domain" description="4Fe-4S His(Cys)3-ligated-type" evidence="8">
    <location>
        <begin position="93"/>
        <end position="132"/>
    </location>
</feature>
<proteinExistence type="predicted"/>
<dbReference type="PATRIC" id="fig|1357400.3.peg.1238"/>
<keyword evidence="2" id="KW-0479">Metal-binding</keyword>
<dbReference type="eggNOG" id="COG1034">
    <property type="taxonomic scope" value="Bacteria"/>
</dbReference>
<dbReference type="PROSITE" id="PS51085">
    <property type="entry name" value="2FE2S_FER_2"/>
    <property type="match status" value="1"/>
</dbReference>
<evidence type="ECO:0000313" key="9">
    <source>
        <dbReference type="EMBL" id="ETD24147.1"/>
    </source>
</evidence>
<evidence type="ECO:0000259" key="6">
    <source>
        <dbReference type="PROSITE" id="PS51085"/>
    </source>
</evidence>
<dbReference type="InterPro" id="IPR019574">
    <property type="entry name" value="NADH_UbQ_OxRdtase_Gsu_4Fe4S-bd"/>
</dbReference>
<dbReference type="GO" id="GO:0016491">
    <property type="term" value="F:oxidoreductase activity"/>
    <property type="evidence" value="ECO:0007669"/>
    <property type="project" value="InterPro"/>
</dbReference>
<feature type="domain" description="4Fe-4S ferredoxin-type" evidence="7">
    <location>
        <begin position="211"/>
        <end position="240"/>
    </location>
</feature>
<dbReference type="InterPro" id="IPR017896">
    <property type="entry name" value="4Fe4S_Fe-S-bd"/>
</dbReference>
<feature type="compositionally biased region" description="Low complexity" evidence="5">
    <location>
        <begin position="518"/>
        <end position="544"/>
    </location>
</feature>
<dbReference type="InterPro" id="IPR036010">
    <property type="entry name" value="2Fe-2S_ferredoxin-like_sf"/>
</dbReference>
<feature type="domain" description="4Fe-4S ferredoxin-type" evidence="7">
    <location>
        <begin position="151"/>
        <end position="180"/>
    </location>
</feature>
<dbReference type="PANTHER" id="PTHR24960">
    <property type="entry name" value="PHOTOSYSTEM I IRON-SULFUR CENTER-RELATED"/>
    <property type="match status" value="1"/>
</dbReference>
<feature type="domain" description="2Fe-2S ferredoxin-type" evidence="6">
    <location>
        <begin position="16"/>
        <end position="93"/>
    </location>
</feature>
<sequence length="932" mass="103482">MSQANLGQNSQETSQNLITIKINNQTLQCEEGDSIIEVARANGIFIPTICYLSGCSPTLACKMCMGENAEGKRVYTCNTKAKDGLEIFTDTPSIRREREMIMQTYDVNHPLECGVCDKSGECELQNLTLYTKVSHQDFALPDDEKHSKFWAQAEYDPNLCIVCERCVTTCKDNIGESKLKANKAELHSPDEYKDKMEKDPYSVWSKKQKSLIEFVGETPCLDCGECIAVCPVGALTYKDFSYTANAWELKSIPSTCTHCAAGCQVIYEKRHCDIEGKSKIYRVKNDFHFAPICGAARFGFGLRSHFDESKEAIGTHLNEVLENALEALQKAKSIHIGSQATNEEALITQNLATHFGLKIYNAEAYAYQRLIGKLPLNHSLQELKSSSVIIALGASVRLHIPQLQYAINNTIRIQKGVKFFYVNPIFDTLLASFSRSVESISYGADCEGEALLGLLFALQEACKVDEKDVCKDFGAKFANEIANENDSVAGEVANALKHIKSTQQEIQINKEQDRQESSTDSTQAQQSTDSSTPPSAESSAQSSPPKIIYQALQEAGIELDDFAKIATALLGTLSSEKSSFCGASLVVGSEVLNAILRESSEQSSLIVEILSLLEKFGLKVFVIPNGANVAGIARICTLEAPQTTNALKDSIGIRANGEWVWDSYFCDDEGHIAQYRGKDTDDKTTKPHLILPSFSQMNASITNYESRVLPINRVLDFAGFDLSDIAKFVASKDRNFALSYAVCENLAGYILELPKDKGYQAILHSSLKNHYTQSGEDKRGYALESISDFSDLKRVFSSDLSSTQETNAKAKNPQKAKTKKISEFNAYLSFPQNLFDTQTVLDKNMQQQDGFYTSREYFEELGLKEGEEICLRIKSIDEAQDFGKIKARAYIDYGLSQKIWLISPYLFSREVLARDTFAETISSNYLSATLIK</sequence>
<dbReference type="EMBL" id="AZJI01000004">
    <property type="protein sequence ID" value="ETD24147.1"/>
    <property type="molecule type" value="Genomic_DNA"/>
</dbReference>
<evidence type="ECO:0000256" key="4">
    <source>
        <dbReference type="ARBA" id="ARBA00023014"/>
    </source>
</evidence>
<dbReference type="SUPFAM" id="SSF54862">
    <property type="entry name" value="4Fe-4S ferredoxins"/>
    <property type="match status" value="1"/>
</dbReference>
<dbReference type="InterPro" id="IPR017900">
    <property type="entry name" value="4Fe4S_Fe_S_CS"/>
</dbReference>
<gene>
    <name evidence="9" type="ORF">HMPREF2086_00895</name>
</gene>
<keyword evidence="3" id="KW-0408">Iron</keyword>
<evidence type="ECO:0000259" key="8">
    <source>
        <dbReference type="PROSITE" id="PS51839"/>
    </source>
</evidence>
<dbReference type="SUPFAM" id="SSF54292">
    <property type="entry name" value="2Fe-2S ferredoxin-like"/>
    <property type="match status" value="1"/>
</dbReference>
<dbReference type="PANTHER" id="PTHR24960:SF84">
    <property type="entry name" value="HYDROGENASE SUBUNIT"/>
    <property type="match status" value="1"/>
</dbReference>
<dbReference type="NCBIfam" id="NF006305">
    <property type="entry name" value="PRK08493.1"/>
    <property type="match status" value="1"/>
</dbReference>
<evidence type="ECO:0008006" key="11">
    <source>
        <dbReference type="Google" id="ProtNLM"/>
    </source>
</evidence>
<dbReference type="InterPro" id="IPR050157">
    <property type="entry name" value="PSI_iron-sulfur_center"/>
</dbReference>
<evidence type="ECO:0000256" key="1">
    <source>
        <dbReference type="ARBA" id="ARBA00022485"/>
    </source>
</evidence>
<evidence type="ECO:0000256" key="5">
    <source>
        <dbReference type="SAM" id="MobiDB-lite"/>
    </source>
</evidence>
<dbReference type="Gene3D" id="3.30.70.20">
    <property type="match status" value="1"/>
</dbReference>
<dbReference type="InterPro" id="IPR001041">
    <property type="entry name" value="2Fe-2S_ferredoxin-type"/>
</dbReference>
<dbReference type="GO" id="GO:0051539">
    <property type="term" value="F:4 iron, 4 sulfur cluster binding"/>
    <property type="evidence" value="ECO:0007669"/>
    <property type="project" value="UniProtKB-KW"/>
</dbReference>